<organism evidence="3 4">
    <name type="scientific">Nematocida displodere</name>
    <dbReference type="NCBI Taxonomy" id="1805483"/>
    <lineage>
        <taxon>Eukaryota</taxon>
        <taxon>Fungi</taxon>
        <taxon>Fungi incertae sedis</taxon>
        <taxon>Microsporidia</taxon>
        <taxon>Nematocida</taxon>
    </lineage>
</organism>
<evidence type="ECO:0000313" key="4">
    <source>
        <dbReference type="Proteomes" id="UP000185944"/>
    </source>
</evidence>
<protein>
    <submittedName>
        <fullName evidence="3">Uncharacterized protein</fullName>
    </submittedName>
</protein>
<evidence type="ECO:0000256" key="1">
    <source>
        <dbReference type="SAM" id="MobiDB-lite"/>
    </source>
</evidence>
<dbReference type="VEuPathDB" id="MicrosporidiaDB:NEDG_02060"/>
<keyword evidence="4" id="KW-1185">Reference proteome</keyword>
<comment type="caution">
    <text evidence="3">The sequence shown here is derived from an EMBL/GenBank/DDBJ whole genome shotgun (WGS) entry which is preliminary data.</text>
</comment>
<evidence type="ECO:0000313" key="3">
    <source>
        <dbReference type="EMBL" id="OAG32309.1"/>
    </source>
</evidence>
<feature type="transmembrane region" description="Helical" evidence="2">
    <location>
        <begin position="6"/>
        <end position="28"/>
    </location>
</feature>
<feature type="compositionally biased region" description="Basic residues" evidence="1">
    <location>
        <begin position="47"/>
        <end position="56"/>
    </location>
</feature>
<dbReference type="RefSeq" id="XP_067545751.1">
    <property type="nucleotide sequence ID" value="XM_067689478.1"/>
</dbReference>
<reference evidence="3 4" key="1">
    <citation type="submission" date="2016-02" db="EMBL/GenBank/DDBJ databases">
        <title>Discovery of a natural microsporidian pathogen with a broad tissue tropism in Caenorhabditis elegans.</title>
        <authorList>
            <person name="Luallen R.J."/>
            <person name="Reinke A.W."/>
            <person name="Tong L."/>
            <person name="Botts M.R."/>
            <person name="Felix M.-A."/>
            <person name="Troemel E.R."/>
        </authorList>
    </citation>
    <scope>NUCLEOTIDE SEQUENCE [LARGE SCALE GENOMIC DNA]</scope>
    <source>
        <strain evidence="3 4">JUm2807</strain>
    </source>
</reference>
<evidence type="ECO:0000256" key="2">
    <source>
        <dbReference type="SAM" id="Phobius"/>
    </source>
</evidence>
<sequence length="79" mass="8810">MDKEGWVYTLILSLIIGTLSLAIFYFYAKKLVSPTKRNRSKAVSPKKQPKTKRGTRSHSGIMSSSNSSVSIEIEATDME</sequence>
<keyword evidence="2" id="KW-1133">Transmembrane helix</keyword>
<proteinExistence type="predicted"/>
<feature type="compositionally biased region" description="Low complexity" evidence="1">
    <location>
        <begin position="57"/>
        <end position="70"/>
    </location>
</feature>
<keyword evidence="2" id="KW-0472">Membrane</keyword>
<name>A0A177EMU2_9MICR</name>
<dbReference type="AlphaFoldDB" id="A0A177EMU2"/>
<keyword evidence="2" id="KW-0812">Transmembrane</keyword>
<dbReference type="Proteomes" id="UP000185944">
    <property type="component" value="Unassembled WGS sequence"/>
</dbReference>
<dbReference type="GeneID" id="93648410"/>
<gene>
    <name evidence="3" type="ORF">NEDG_02060</name>
</gene>
<dbReference type="EMBL" id="LTDL01000006">
    <property type="protein sequence ID" value="OAG32309.1"/>
    <property type="molecule type" value="Genomic_DNA"/>
</dbReference>
<accession>A0A177EMU2</accession>
<feature type="region of interest" description="Disordered" evidence="1">
    <location>
        <begin position="34"/>
        <end position="79"/>
    </location>
</feature>